<comment type="caution">
    <text evidence="1">The sequence shown here is derived from an EMBL/GenBank/DDBJ whole genome shotgun (WGS) entry which is preliminary data.</text>
</comment>
<accession>A0A947GIX7</accession>
<name>A0A947GIX7_9HYPH</name>
<dbReference type="AlphaFoldDB" id="A0A947GIX7"/>
<evidence type="ECO:0000313" key="1">
    <source>
        <dbReference type="EMBL" id="MBT9290494.1"/>
    </source>
</evidence>
<gene>
    <name evidence="1" type="ORF">KL771_13570</name>
</gene>
<keyword evidence="2" id="KW-1185">Reference proteome</keyword>
<reference evidence="1 2" key="1">
    <citation type="submission" date="2021-06" db="EMBL/GenBank/DDBJ databases">
        <authorList>
            <person name="Grouzdev D.S."/>
            <person name="Koziaeva V."/>
        </authorList>
    </citation>
    <scope>NUCLEOTIDE SEQUENCE [LARGE SCALE GENOMIC DNA]</scope>
    <source>
        <strain evidence="1 2">22</strain>
    </source>
</reference>
<sequence>MSAPGLIVILPANLERNRQITYFEAVLDAIEPLDDLVNKVVHFASDFTVEITEWPQATR</sequence>
<proteinExistence type="predicted"/>
<dbReference type="EMBL" id="JAHHZF010000006">
    <property type="protein sequence ID" value="MBT9290494.1"/>
    <property type="molecule type" value="Genomic_DNA"/>
</dbReference>
<dbReference type="Proteomes" id="UP000766595">
    <property type="component" value="Unassembled WGS sequence"/>
</dbReference>
<protein>
    <submittedName>
        <fullName evidence="1">Uncharacterized protein</fullName>
    </submittedName>
</protein>
<evidence type="ECO:0000313" key="2">
    <source>
        <dbReference type="Proteomes" id="UP000766595"/>
    </source>
</evidence>
<organism evidence="1 2">
    <name type="scientific">Prosthecodimorpha staleyi</name>
    <dbReference type="NCBI Taxonomy" id="2840188"/>
    <lineage>
        <taxon>Bacteria</taxon>
        <taxon>Pseudomonadati</taxon>
        <taxon>Pseudomonadota</taxon>
        <taxon>Alphaproteobacteria</taxon>
        <taxon>Hyphomicrobiales</taxon>
        <taxon>Ancalomicrobiaceae</taxon>
        <taxon>Prosthecodimorpha</taxon>
    </lineage>
</organism>
<dbReference type="RefSeq" id="WP_261969090.1">
    <property type="nucleotide sequence ID" value="NZ_JAHHZF010000006.1"/>
</dbReference>